<dbReference type="AlphaFoldDB" id="A0A9N9H330"/>
<protein>
    <submittedName>
        <fullName evidence="1">5256_t:CDS:1</fullName>
    </submittedName>
</protein>
<accession>A0A9N9H330</accession>
<feature type="non-terminal residue" evidence="1">
    <location>
        <position position="72"/>
    </location>
</feature>
<proteinExistence type="predicted"/>
<dbReference type="OrthoDB" id="2412358at2759"/>
<keyword evidence="2" id="KW-1185">Reference proteome</keyword>
<comment type="caution">
    <text evidence="1">The sequence shown here is derived from an EMBL/GenBank/DDBJ whole genome shotgun (WGS) entry which is preliminary data.</text>
</comment>
<name>A0A9N9H330_9GLOM</name>
<dbReference type="EMBL" id="CAJVPI010002784">
    <property type="protein sequence ID" value="CAG8649444.1"/>
    <property type="molecule type" value="Genomic_DNA"/>
</dbReference>
<sequence>MDLDGRAYSKIFGVSYSDVNYEEYRRIVDAIWPLTKRRDHETPAMWCSRIRDPFRKILEENPRILSKNGYTS</sequence>
<reference evidence="1" key="1">
    <citation type="submission" date="2021-06" db="EMBL/GenBank/DDBJ databases">
        <authorList>
            <person name="Kallberg Y."/>
            <person name="Tangrot J."/>
            <person name="Rosling A."/>
        </authorList>
    </citation>
    <scope>NUCLEOTIDE SEQUENCE</scope>
    <source>
        <strain evidence="1">BR232B</strain>
    </source>
</reference>
<evidence type="ECO:0000313" key="1">
    <source>
        <dbReference type="EMBL" id="CAG8649444.1"/>
    </source>
</evidence>
<organism evidence="1 2">
    <name type="scientific">Paraglomus brasilianum</name>
    <dbReference type="NCBI Taxonomy" id="144538"/>
    <lineage>
        <taxon>Eukaryota</taxon>
        <taxon>Fungi</taxon>
        <taxon>Fungi incertae sedis</taxon>
        <taxon>Mucoromycota</taxon>
        <taxon>Glomeromycotina</taxon>
        <taxon>Glomeromycetes</taxon>
        <taxon>Paraglomerales</taxon>
        <taxon>Paraglomeraceae</taxon>
        <taxon>Paraglomus</taxon>
    </lineage>
</organism>
<gene>
    <name evidence="1" type="ORF">PBRASI_LOCUS10194</name>
</gene>
<evidence type="ECO:0000313" key="2">
    <source>
        <dbReference type="Proteomes" id="UP000789739"/>
    </source>
</evidence>
<dbReference type="Proteomes" id="UP000789739">
    <property type="component" value="Unassembled WGS sequence"/>
</dbReference>